<protein>
    <recommendedName>
        <fullName evidence="20">Kv channel-interacting protein 4</fullName>
    </recommendedName>
</protein>
<dbReference type="CDD" id="cd00051">
    <property type="entry name" value="EFh"/>
    <property type="match status" value="2"/>
</dbReference>
<comment type="similarity">
    <text evidence="4">Belongs to the recoverin family.</text>
</comment>
<keyword evidence="15" id="KW-0630">Potassium</keyword>
<keyword evidence="10" id="KW-0479">Metal-binding</keyword>
<evidence type="ECO:0000256" key="1">
    <source>
        <dbReference type="ARBA" id="ARBA00004202"/>
    </source>
</evidence>
<evidence type="ECO:0000256" key="5">
    <source>
        <dbReference type="ARBA" id="ARBA00022448"/>
    </source>
</evidence>
<dbReference type="GO" id="GO:0015459">
    <property type="term" value="F:potassium channel regulator activity"/>
    <property type="evidence" value="ECO:0007669"/>
    <property type="project" value="TreeGrafter"/>
</dbReference>
<dbReference type="GO" id="GO:0005777">
    <property type="term" value="C:peroxisome"/>
    <property type="evidence" value="ECO:0007669"/>
    <property type="project" value="UniProtKB-SubCell"/>
</dbReference>
<dbReference type="GO" id="GO:0008076">
    <property type="term" value="C:voltage-gated potassium channel complex"/>
    <property type="evidence" value="ECO:0007669"/>
    <property type="project" value="TreeGrafter"/>
</dbReference>
<dbReference type="SMART" id="SM00054">
    <property type="entry name" value="EFh"/>
    <property type="match status" value="3"/>
</dbReference>
<evidence type="ECO:0000256" key="3">
    <source>
        <dbReference type="ARBA" id="ARBA00004496"/>
    </source>
</evidence>
<organism evidence="22 23">
    <name type="scientific">Monodon monoceros</name>
    <name type="common">Narwhal</name>
    <name type="synonym">Ceratodon monodon</name>
    <dbReference type="NCBI Taxonomy" id="40151"/>
    <lineage>
        <taxon>Eukaryota</taxon>
        <taxon>Metazoa</taxon>
        <taxon>Chordata</taxon>
        <taxon>Craniata</taxon>
        <taxon>Vertebrata</taxon>
        <taxon>Euteleostomi</taxon>
        <taxon>Mammalia</taxon>
        <taxon>Eutheria</taxon>
        <taxon>Laurasiatheria</taxon>
        <taxon>Artiodactyla</taxon>
        <taxon>Whippomorpha</taxon>
        <taxon>Cetacea</taxon>
        <taxon>Odontoceti</taxon>
        <taxon>Monodontidae</taxon>
        <taxon>Monodon</taxon>
    </lineage>
</organism>
<keyword evidence="13" id="KW-0106">Calcium</keyword>
<evidence type="ECO:0000256" key="7">
    <source>
        <dbReference type="ARBA" id="ARBA00022490"/>
    </source>
</evidence>
<evidence type="ECO:0000256" key="16">
    <source>
        <dbReference type="ARBA" id="ARBA00023065"/>
    </source>
</evidence>
<evidence type="ECO:0000256" key="15">
    <source>
        <dbReference type="ARBA" id="ARBA00022958"/>
    </source>
</evidence>
<evidence type="ECO:0000313" key="22">
    <source>
        <dbReference type="EMBL" id="TKC45617.1"/>
    </source>
</evidence>
<keyword evidence="12" id="KW-0631">Potassium channel</keyword>
<keyword evidence="18" id="KW-0576">Peroxisome</keyword>
<dbReference type="PROSITE" id="PS50222">
    <property type="entry name" value="EF_HAND_2"/>
    <property type="match status" value="3"/>
</dbReference>
<reference evidence="23" key="1">
    <citation type="journal article" date="2019" name="IScience">
        <title>Narwhal Genome Reveals Long-Term Low Genetic Diversity despite Current Large Abundance Size.</title>
        <authorList>
            <person name="Westbury M.V."/>
            <person name="Petersen B."/>
            <person name="Garde E."/>
            <person name="Heide-Jorgensen M.P."/>
            <person name="Lorenzen E.D."/>
        </authorList>
    </citation>
    <scope>NUCLEOTIDE SEQUENCE [LARGE SCALE GENOMIC DNA]</scope>
</reference>
<keyword evidence="5" id="KW-0813">Transport</keyword>
<evidence type="ECO:0000256" key="9">
    <source>
        <dbReference type="ARBA" id="ARBA00022553"/>
    </source>
</evidence>
<comment type="subcellular location">
    <subcellularLocation>
        <location evidence="1">Cell membrane</location>
        <topology evidence="1">Peripheral membrane protein</topology>
    </subcellularLocation>
    <subcellularLocation>
        <location evidence="3">Cytoplasm</location>
    </subcellularLocation>
    <subcellularLocation>
        <location evidence="2">Peroxisome</location>
    </subcellularLocation>
</comment>
<evidence type="ECO:0000256" key="8">
    <source>
        <dbReference type="ARBA" id="ARBA00022538"/>
    </source>
</evidence>
<keyword evidence="19" id="KW-0407">Ion channel</keyword>
<proteinExistence type="inferred from homology"/>
<evidence type="ECO:0000256" key="12">
    <source>
        <dbReference type="ARBA" id="ARBA00022826"/>
    </source>
</evidence>
<evidence type="ECO:0000256" key="11">
    <source>
        <dbReference type="ARBA" id="ARBA00022737"/>
    </source>
</evidence>
<dbReference type="GO" id="GO:1901379">
    <property type="term" value="P:regulation of potassium ion transmembrane transport"/>
    <property type="evidence" value="ECO:0007669"/>
    <property type="project" value="TreeGrafter"/>
</dbReference>
<dbReference type="PANTHER" id="PTHR23055:SF30">
    <property type="entry name" value="KV CHANNEL-INTERACTING PROTEIN 4"/>
    <property type="match status" value="1"/>
</dbReference>
<feature type="domain" description="EF-hand" evidence="21">
    <location>
        <begin position="100"/>
        <end position="135"/>
    </location>
</feature>
<feature type="domain" description="EF-hand" evidence="21">
    <location>
        <begin position="148"/>
        <end position="183"/>
    </location>
</feature>
<dbReference type="InterPro" id="IPR018247">
    <property type="entry name" value="EF_Hand_1_Ca_BS"/>
</dbReference>
<dbReference type="Proteomes" id="UP000308365">
    <property type="component" value="Unassembled WGS sequence"/>
</dbReference>
<evidence type="ECO:0000256" key="18">
    <source>
        <dbReference type="ARBA" id="ARBA00023140"/>
    </source>
</evidence>
<keyword evidence="11" id="KW-0677">Repeat</keyword>
<dbReference type="SUPFAM" id="SSF47473">
    <property type="entry name" value="EF-hand"/>
    <property type="match status" value="1"/>
</dbReference>
<name>A0A4U1F8W9_MONMO</name>
<evidence type="ECO:0000256" key="4">
    <source>
        <dbReference type="ARBA" id="ARBA00006049"/>
    </source>
</evidence>
<evidence type="ECO:0000313" key="23">
    <source>
        <dbReference type="Proteomes" id="UP000308365"/>
    </source>
</evidence>
<keyword evidence="9" id="KW-0597">Phosphoprotein</keyword>
<keyword evidence="8" id="KW-0633">Potassium transport</keyword>
<keyword evidence="17" id="KW-0472">Membrane</keyword>
<evidence type="ECO:0000259" key="21">
    <source>
        <dbReference type="PROSITE" id="PS50222"/>
    </source>
</evidence>
<feature type="domain" description="EF-hand" evidence="21">
    <location>
        <begin position="64"/>
        <end position="99"/>
    </location>
</feature>
<evidence type="ECO:0000256" key="14">
    <source>
        <dbReference type="ARBA" id="ARBA00022882"/>
    </source>
</evidence>
<dbReference type="InterPro" id="IPR028846">
    <property type="entry name" value="Recoverin"/>
</dbReference>
<dbReference type="InterPro" id="IPR002048">
    <property type="entry name" value="EF_hand_dom"/>
</dbReference>
<keyword evidence="14" id="KW-0851">Voltage-gated channel</keyword>
<dbReference type="PROSITE" id="PS00018">
    <property type="entry name" value="EF_HAND_1"/>
    <property type="match status" value="3"/>
</dbReference>
<evidence type="ECO:0000256" key="2">
    <source>
        <dbReference type="ARBA" id="ARBA00004275"/>
    </source>
</evidence>
<dbReference type="Pfam" id="PF13833">
    <property type="entry name" value="EF-hand_8"/>
    <property type="match status" value="1"/>
</dbReference>
<accession>A0A4U1F8W9</accession>
<dbReference type="GO" id="GO:0005509">
    <property type="term" value="F:calcium ion binding"/>
    <property type="evidence" value="ECO:0007669"/>
    <property type="project" value="InterPro"/>
</dbReference>
<dbReference type="Pfam" id="PF13499">
    <property type="entry name" value="EF-hand_7"/>
    <property type="match status" value="1"/>
</dbReference>
<keyword evidence="6" id="KW-1003">Cell membrane</keyword>
<keyword evidence="16" id="KW-0406">Ion transport</keyword>
<dbReference type="Gene3D" id="1.10.238.10">
    <property type="entry name" value="EF-hand"/>
    <property type="match status" value="1"/>
</dbReference>
<evidence type="ECO:0000256" key="10">
    <source>
        <dbReference type="ARBA" id="ARBA00022723"/>
    </source>
</evidence>
<dbReference type="PRINTS" id="PR00450">
    <property type="entry name" value="RECOVERIN"/>
</dbReference>
<evidence type="ECO:0000256" key="13">
    <source>
        <dbReference type="ARBA" id="ARBA00022837"/>
    </source>
</evidence>
<dbReference type="PANTHER" id="PTHR23055">
    <property type="entry name" value="CALCIUM BINDING PROTEINS"/>
    <property type="match status" value="1"/>
</dbReference>
<evidence type="ECO:0000256" key="6">
    <source>
        <dbReference type="ARBA" id="ARBA00022475"/>
    </source>
</evidence>
<dbReference type="EMBL" id="RWIC01000316">
    <property type="protein sequence ID" value="TKC45617.1"/>
    <property type="molecule type" value="Genomic_DNA"/>
</dbReference>
<keyword evidence="7" id="KW-0963">Cytoplasm</keyword>
<evidence type="ECO:0000256" key="17">
    <source>
        <dbReference type="ARBA" id="ARBA00023136"/>
    </source>
</evidence>
<evidence type="ECO:0000256" key="20">
    <source>
        <dbReference type="ARBA" id="ARBA00040738"/>
    </source>
</evidence>
<gene>
    <name evidence="22" type="ORF">EI555_013925</name>
</gene>
<comment type="caution">
    <text evidence="22">The sequence shown here is derived from an EMBL/GenBank/DDBJ whole genome shotgun (WGS) entry which is preliminary data.</text>
</comment>
<dbReference type="AlphaFoldDB" id="A0A4U1F8W9"/>
<dbReference type="InterPro" id="IPR011992">
    <property type="entry name" value="EF-hand-dom_pair"/>
</dbReference>
<evidence type="ECO:0000256" key="19">
    <source>
        <dbReference type="ARBA" id="ARBA00023303"/>
    </source>
</evidence>
<dbReference type="GO" id="GO:0005267">
    <property type="term" value="F:potassium channel activity"/>
    <property type="evidence" value="ECO:0007669"/>
    <property type="project" value="UniProtKB-KW"/>
</dbReference>
<sequence>MSDHTYGSSLAQLNEDHMLAKEKSLANNLVRVFCISSCLEREGDTTFQYPNNIVFRLWVMKLPYSTTYAHFLFNAFDTDHNGAVSFEDFIKGLSILLRGTVQEKLNWAFNLYDINKDGYITKEEMLDIMKAIYDMMGKCTYPVLKEDAPRQHVETFFQKMDKNKDGVVTIDEFIESCQKVSNDSKGTIPFASLTAELSPASQPP</sequence>